<dbReference type="Proteomes" id="UP000800036">
    <property type="component" value="Unassembled WGS sequence"/>
</dbReference>
<evidence type="ECO:0000256" key="1">
    <source>
        <dbReference type="SAM" id="MobiDB-lite"/>
    </source>
</evidence>
<name>A0A6A5V4Y9_9PLEO</name>
<dbReference type="EMBL" id="ML976689">
    <property type="protein sequence ID" value="KAF1972185.1"/>
    <property type="molecule type" value="Genomic_DNA"/>
</dbReference>
<dbReference type="OrthoDB" id="5286775at2759"/>
<feature type="region of interest" description="Disordered" evidence="1">
    <location>
        <begin position="1"/>
        <end position="70"/>
    </location>
</feature>
<keyword evidence="3" id="KW-1185">Reference proteome</keyword>
<organism evidence="2 3">
    <name type="scientific">Bimuria novae-zelandiae CBS 107.79</name>
    <dbReference type="NCBI Taxonomy" id="1447943"/>
    <lineage>
        <taxon>Eukaryota</taxon>
        <taxon>Fungi</taxon>
        <taxon>Dikarya</taxon>
        <taxon>Ascomycota</taxon>
        <taxon>Pezizomycotina</taxon>
        <taxon>Dothideomycetes</taxon>
        <taxon>Pleosporomycetidae</taxon>
        <taxon>Pleosporales</taxon>
        <taxon>Massarineae</taxon>
        <taxon>Didymosphaeriaceae</taxon>
        <taxon>Bimuria</taxon>
    </lineage>
</organism>
<sequence>MPFLRNMSDRVWDYISPRKTQQRREKPFKVPTKPVRPRSAERPSPEMTPKTKINHWAPNAPASHTSNEDTLLPPSPPMSLHRYPQDLDFDGETLVHDSVEELSKDVGVDAWDANDATLVVDDGQYMDLHKSINRNKEQHRQEAQCRELRLAGWSEDAVFLFQKLNMRGFEPILPYDWKADFPTVPLDLFTKNESKQFIKANCQSSFRAKYALSQLFNLGGLARDAILTNARKRTAERHIIRAVNKYSQWALRDGGLRHTYKKLHVFDTVFCDKSTPSYVAEQKMIRKLHKLRERWNEEFLTHDKTGLVAAPEEVPTLYGVIASHTVMAFVSYVLPTEPNPKGYLRTIAIFDFGEEGYDVWNSFAIAIFVIHCRNRMQELNEFLPEPVVVDHHDPDL</sequence>
<evidence type="ECO:0000313" key="3">
    <source>
        <dbReference type="Proteomes" id="UP000800036"/>
    </source>
</evidence>
<accession>A0A6A5V4Y9</accession>
<protein>
    <submittedName>
        <fullName evidence="2">Uncharacterized protein</fullName>
    </submittedName>
</protein>
<gene>
    <name evidence="2" type="ORF">BU23DRAFT_508954</name>
</gene>
<reference evidence="2" key="1">
    <citation type="journal article" date="2020" name="Stud. Mycol.">
        <title>101 Dothideomycetes genomes: a test case for predicting lifestyles and emergence of pathogens.</title>
        <authorList>
            <person name="Haridas S."/>
            <person name="Albert R."/>
            <person name="Binder M."/>
            <person name="Bloem J."/>
            <person name="Labutti K."/>
            <person name="Salamov A."/>
            <person name="Andreopoulos B."/>
            <person name="Baker S."/>
            <person name="Barry K."/>
            <person name="Bills G."/>
            <person name="Bluhm B."/>
            <person name="Cannon C."/>
            <person name="Castanera R."/>
            <person name="Culley D."/>
            <person name="Daum C."/>
            <person name="Ezra D."/>
            <person name="Gonzalez J."/>
            <person name="Henrissat B."/>
            <person name="Kuo A."/>
            <person name="Liang C."/>
            <person name="Lipzen A."/>
            <person name="Lutzoni F."/>
            <person name="Magnuson J."/>
            <person name="Mondo S."/>
            <person name="Nolan M."/>
            <person name="Ohm R."/>
            <person name="Pangilinan J."/>
            <person name="Park H.-J."/>
            <person name="Ramirez L."/>
            <person name="Alfaro M."/>
            <person name="Sun H."/>
            <person name="Tritt A."/>
            <person name="Yoshinaga Y."/>
            <person name="Zwiers L.-H."/>
            <person name="Turgeon B."/>
            <person name="Goodwin S."/>
            <person name="Spatafora J."/>
            <person name="Crous P."/>
            <person name="Grigoriev I."/>
        </authorList>
    </citation>
    <scope>NUCLEOTIDE SEQUENCE</scope>
    <source>
        <strain evidence="2">CBS 107.79</strain>
    </source>
</reference>
<evidence type="ECO:0000313" key="2">
    <source>
        <dbReference type="EMBL" id="KAF1972185.1"/>
    </source>
</evidence>
<dbReference type="AlphaFoldDB" id="A0A6A5V4Y9"/>
<proteinExistence type="predicted"/>